<feature type="compositionally biased region" description="Polar residues" evidence="3">
    <location>
        <begin position="1300"/>
        <end position="1322"/>
    </location>
</feature>
<dbReference type="SUPFAM" id="SSF75217">
    <property type="entry name" value="alpha/beta knot"/>
    <property type="match status" value="1"/>
</dbReference>
<feature type="region of interest" description="Disordered" evidence="3">
    <location>
        <begin position="1291"/>
        <end position="1328"/>
    </location>
</feature>
<evidence type="ECO:0000259" key="4">
    <source>
        <dbReference type="Pfam" id="PF00588"/>
    </source>
</evidence>
<dbReference type="Gene3D" id="3.40.1280.10">
    <property type="match status" value="1"/>
</dbReference>
<dbReference type="PANTHER" id="PTHR12029:SF11">
    <property type="entry name" value="METHYLTRANSFERASE TARBP1-RELATED"/>
    <property type="match status" value="1"/>
</dbReference>
<dbReference type="InterPro" id="IPR044748">
    <property type="entry name" value="Trm3/TARBP1_C"/>
</dbReference>
<keyword evidence="2" id="KW-0808">Transferase</keyword>
<dbReference type="GO" id="GO:0030488">
    <property type="term" value="P:tRNA methylation"/>
    <property type="evidence" value="ECO:0007669"/>
    <property type="project" value="InterPro"/>
</dbReference>
<accession>A0A7C8UPT1</accession>
<dbReference type="InterPro" id="IPR045330">
    <property type="entry name" value="TRM3/TARBP1"/>
</dbReference>
<protein>
    <recommendedName>
        <fullName evidence="4">tRNA/rRNA methyltransferase SpoU type domain-containing protein</fullName>
    </recommendedName>
</protein>
<comment type="caution">
    <text evidence="5">The sequence shown here is derived from an EMBL/GenBank/DDBJ whole genome shotgun (WGS) entry which is preliminary data.</text>
</comment>
<name>A0A7C8UPT1_ORBOL</name>
<sequence>MADFPSTAALLENLQDDSKGLDILAYLLELQVENKPETGVNNPQIDNLASRLYSLTFYPKDQTQDLRQRLSDTVTLLQRHEKLRLRGCILSRLIPETLILIRLSLLNCKDEYGPALSTIYASAPSYSALWEDTNSSDIQKNVAPLDVDAETQNAESQVETRLNAFLVEGRASIFQATKDRLLFLEDILSESNDNLRPLLQDQKSLTTLLMRMCVSATYIYDQSIILLSVRLLRRINSIHNDFLNRNLLDSQPPLDAEIFKHLEVLLRSGHKIQVNAGYHLWVGLLDSHNELFDLNSIIQSESYWDYILNGLDETSGEIKKICLHILWSTLQQLPADLNLRNFKWDFKNRTSQLEFWKTYITFTEMLALDNSVNQLRLASSELERLIQQANTMSIPNIWILILLSQGFQNSSAGDMSLRLSEFVLRLNTEALWWTKSENAASDRTPLDFFRKTLFPQVFKTPNFNVSVLAQNVCEHGNAITSFVQKILTISQDNDENFQDLVGSLLETVFDQLGQANAGQFYALKGIFDTTRSQNACLSLRHGTLLAKIANIPLDNILRGDMKSLICLLLSLKLGLKSEIVSSYVQLSLVSQILRNHPKLLDESRARRIIETLNLDATQLTAIIDRLSLDTVDDTDVGLYSLVVAIGLKLSNPVSLLRVPRIEAEVSRDGLIVNRVLLRLLEYGHGILEALRNIPEVRRFVTSIFQDIFDNGAHSSHHPDVSLLIPFLEPRERASIQQSAMAVLQDISENWTAGFSDIGDLLTTLRLYLRLCIGCMRSNECEEIPASVINAAVARTASFCEDVYEKVKKKKELHEILGCFLELIEIVVKTRNKMPADLGYYILITLHINVLPYVDGTSFSIILDCIEHILVACPEALQMVDDLNELLQQWAIKADEDRLGRDQKSNQVKAIAIILHPAILDASVATGPTLIKICKDTQKHMAKRRGLAPALAKALCNAFDVTSATFCREHGFTEVLHEFLVPSVSKKDDNNFDVEEALSVIFDDISGATGLYEKYHGEKEKIAQSRIFDLLARFDYDDAIEELWAKTLLDEIFEPWTEIDPKDPMSLRIVQKWKKTQQLQAVLLLERFITEDDADDHLEAIFVALSREANPRYKFLLEWMAFRCILRFPNLRSVVWERFETTEDDIPSYKVSLLRLAYLISVHIQDAEQEQFFTDLVTRAIPCATSNKVTIRHEGAELIPKLYEEAKKFGYTTLIDNPMFKSIYDYVMDTPYRKVMVPSPTDSFDPVQDFSLVGVLAGSYICCDGGGDIIPLFFAEDFASFDADTKTHYLPIGTNPPPFSESASSTNPKETANKPQSSTTGPIQTKGGDWDIKSLLSRQDAFQSRHSTRRQAHQIDVVASLVDNHYNLGGICRVCELSGVQKMYMGNKATTLKAKEFTSVSVSSEHWLPIEEVKKQEVRELLAKRRQDGYTIVGIEQTDRSIILGTKDFVFPLKTVLVIGAEKTGIPPELLVEMDICVEVKQFGETRSMNVQTATAVVLYEYVRQNGGIQESASK</sequence>
<dbReference type="EMBL" id="WIPF01000040">
    <property type="protein sequence ID" value="KAF3222140.1"/>
    <property type="molecule type" value="Genomic_DNA"/>
</dbReference>
<dbReference type="PANTHER" id="PTHR12029">
    <property type="entry name" value="RNA METHYLTRANSFERASE"/>
    <property type="match status" value="1"/>
</dbReference>
<gene>
    <name evidence="5" type="ORF">TWF191_006902</name>
</gene>
<evidence type="ECO:0000256" key="1">
    <source>
        <dbReference type="ARBA" id="ARBA00022603"/>
    </source>
</evidence>
<dbReference type="CDD" id="cd18091">
    <property type="entry name" value="SpoU-like_TRM3-like"/>
    <property type="match status" value="1"/>
</dbReference>
<dbReference type="InterPro" id="IPR029026">
    <property type="entry name" value="tRNA_m1G_MTases_N"/>
</dbReference>
<dbReference type="GO" id="GO:0016423">
    <property type="term" value="F:tRNA (guanine) methyltransferase activity"/>
    <property type="evidence" value="ECO:0007669"/>
    <property type="project" value="InterPro"/>
</dbReference>
<dbReference type="Proteomes" id="UP000483672">
    <property type="component" value="Unassembled WGS sequence"/>
</dbReference>
<keyword evidence="1" id="KW-0489">Methyltransferase</keyword>
<organism evidence="5 6">
    <name type="scientific">Orbilia oligospora</name>
    <name type="common">Nematode-trapping fungus</name>
    <name type="synonym">Arthrobotrys oligospora</name>
    <dbReference type="NCBI Taxonomy" id="2813651"/>
    <lineage>
        <taxon>Eukaryota</taxon>
        <taxon>Fungi</taxon>
        <taxon>Dikarya</taxon>
        <taxon>Ascomycota</taxon>
        <taxon>Pezizomycotina</taxon>
        <taxon>Orbiliomycetes</taxon>
        <taxon>Orbiliales</taxon>
        <taxon>Orbiliaceae</taxon>
        <taxon>Orbilia</taxon>
    </lineage>
</organism>
<evidence type="ECO:0000256" key="3">
    <source>
        <dbReference type="SAM" id="MobiDB-lite"/>
    </source>
</evidence>
<evidence type="ECO:0000256" key="2">
    <source>
        <dbReference type="ARBA" id="ARBA00022679"/>
    </source>
</evidence>
<dbReference type="GO" id="GO:0003723">
    <property type="term" value="F:RNA binding"/>
    <property type="evidence" value="ECO:0007669"/>
    <property type="project" value="InterPro"/>
</dbReference>
<reference evidence="5 6" key="1">
    <citation type="submission" date="2019-06" db="EMBL/GenBank/DDBJ databases">
        <authorList>
            <person name="Palmer J.M."/>
        </authorList>
    </citation>
    <scope>NUCLEOTIDE SEQUENCE [LARGE SCALE GENOMIC DNA]</scope>
    <source>
        <strain evidence="5 6">TWF191</strain>
    </source>
</reference>
<proteinExistence type="predicted"/>
<evidence type="ECO:0000313" key="5">
    <source>
        <dbReference type="EMBL" id="KAF3222140.1"/>
    </source>
</evidence>
<feature type="domain" description="tRNA/rRNA methyltransferase SpoU type" evidence="4">
    <location>
        <begin position="1356"/>
        <end position="1499"/>
    </location>
</feature>
<dbReference type="InterPro" id="IPR001537">
    <property type="entry name" value="SpoU_MeTrfase"/>
</dbReference>
<evidence type="ECO:0000313" key="6">
    <source>
        <dbReference type="Proteomes" id="UP000483672"/>
    </source>
</evidence>
<dbReference type="Pfam" id="PF00588">
    <property type="entry name" value="SpoU_methylase"/>
    <property type="match status" value="1"/>
</dbReference>
<dbReference type="InterPro" id="IPR029028">
    <property type="entry name" value="Alpha/beta_knot_MTases"/>
</dbReference>